<name>A0A1M3KX44_9BACT</name>
<dbReference type="SMART" id="SM00862">
    <property type="entry name" value="Trans_reg_C"/>
    <property type="match status" value="1"/>
</dbReference>
<dbReference type="PROSITE" id="PS51755">
    <property type="entry name" value="OMPR_PHOB"/>
    <property type="match status" value="1"/>
</dbReference>
<dbReference type="InterPro" id="IPR039420">
    <property type="entry name" value="WalR-like"/>
</dbReference>
<dbReference type="Pfam" id="PF00486">
    <property type="entry name" value="Trans_reg_C"/>
    <property type="match status" value="1"/>
</dbReference>
<dbReference type="GO" id="GO:0005829">
    <property type="term" value="C:cytosol"/>
    <property type="evidence" value="ECO:0007669"/>
    <property type="project" value="TreeGrafter"/>
</dbReference>
<dbReference type="InterPro" id="IPR036388">
    <property type="entry name" value="WH-like_DNA-bd_sf"/>
</dbReference>
<dbReference type="PANTHER" id="PTHR48111:SF22">
    <property type="entry name" value="REGULATOR OF RPOS"/>
    <property type="match status" value="1"/>
</dbReference>
<comment type="caution">
    <text evidence="10">The sequence shown here is derived from an EMBL/GenBank/DDBJ whole genome shotgun (WGS) entry which is preliminary data.</text>
</comment>
<evidence type="ECO:0000256" key="1">
    <source>
        <dbReference type="ARBA" id="ARBA00022553"/>
    </source>
</evidence>
<dbReference type="AlphaFoldDB" id="A0A1M3KX44"/>
<dbReference type="Gene3D" id="3.40.50.2300">
    <property type="match status" value="1"/>
</dbReference>
<keyword evidence="1 6" id="KW-0597">Phosphoprotein</keyword>
<evidence type="ECO:0000313" key="10">
    <source>
        <dbReference type="EMBL" id="OJX57016.1"/>
    </source>
</evidence>
<keyword evidence="5" id="KW-0804">Transcription</keyword>
<dbReference type="Pfam" id="PF00072">
    <property type="entry name" value="Response_reg"/>
    <property type="match status" value="1"/>
</dbReference>
<dbReference type="CDD" id="cd19935">
    <property type="entry name" value="REC_OmpR_CusR-like"/>
    <property type="match status" value="1"/>
</dbReference>
<dbReference type="GO" id="GO:0000976">
    <property type="term" value="F:transcription cis-regulatory region binding"/>
    <property type="evidence" value="ECO:0007669"/>
    <property type="project" value="TreeGrafter"/>
</dbReference>
<dbReference type="InterPro" id="IPR001867">
    <property type="entry name" value="OmpR/PhoB-type_DNA-bd"/>
</dbReference>
<dbReference type="Gene3D" id="1.10.10.10">
    <property type="entry name" value="Winged helix-like DNA-binding domain superfamily/Winged helix DNA-binding domain"/>
    <property type="match status" value="1"/>
</dbReference>
<dbReference type="FunFam" id="1.10.10.10:FF:000005">
    <property type="entry name" value="Two-component system response regulator"/>
    <property type="match status" value="1"/>
</dbReference>
<dbReference type="STRING" id="1895771.BGO89_10910"/>
<dbReference type="Proteomes" id="UP000184233">
    <property type="component" value="Unassembled WGS sequence"/>
</dbReference>
<proteinExistence type="predicted"/>
<dbReference type="PANTHER" id="PTHR48111">
    <property type="entry name" value="REGULATOR OF RPOS"/>
    <property type="match status" value="1"/>
</dbReference>
<dbReference type="CDD" id="cd00383">
    <property type="entry name" value="trans_reg_C"/>
    <property type="match status" value="1"/>
</dbReference>
<dbReference type="InterPro" id="IPR001789">
    <property type="entry name" value="Sig_transdc_resp-reg_receiver"/>
</dbReference>
<feature type="domain" description="Response regulatory" evidence="8">
    <location>
        <begin position="2"/>
        <end position="115"/>
    </location>
</feature>
<dbReference type="Gene3D" id="6.10.250.690">
    <property type="match status" value="1"/>
</dbReference>
<evidence type="ECO:0000259" key="9">
    <source>
        <dbReference type="PROSITE" id="PS51755"/>
    </source>
</evidence>
<keyword evidence="3" id="KW-0805">Transcription regulation</keyword>
<evidence type="ECO:0000256" key="2">
    <source>
        <dbReference type="ARBA" id="ARBA00023012"/>
    </source>
</evidence>
<dbReference type="GO" id="GO:0000156">
    <property type="term" value="F:phosphorelay response regulator activity"/>
    <property type="evidence" value="ECO:0007669"/>
    <property type="project" value="TreeGrafter"/>
</dbReference>
<dbReference type="SMART" id="SM00448">
    <property type="entry name" value="REC"/>
    <property type="match status" value="1"/>
</dbReference>
<evidence type="ECO:0000259" key="8">
    <source>
        <dbReference type="PROSITE" id="PS50110"/>
    </source>
</evidence>
<dbReference type="PROSITE" id="PS50110">
    <property type="entry name" value="RESPONSE_REGULATORY"/>
    <property type="match status" value="1"/>
</dbReference>
<evidence type="ECO:0000256" key="7">
    <source>
        <dbReference type="PROSITE-ProRule" id="PRU01091"/>
    </source>
</evidence>
<evidence type="ECO:0000256" key="3">
    <source>
        <dbReference type="ARBA" id="ARBA00023015"/>
    </source>
</evidence>
<evidence type="ECO:0000256" key="5">
    <source>
        <dbReference type="ARBA" id="ARBA00023163"/>
    </source>
</evidence>
<feature type="modified residue" description="4-aspartylphosphate" evidence="6">
    <location>
        <position position="51"/>
    </location>
</feature>
<protein>
    <submittedName>
        <fullName evidence="10">DNA-binding response regulator</fullName>
    </submittedName>
</protein>
<reference evidence="10 11" key="1">
    <citation type="submission" date="2016-09" db="EMBL/GenBank/DDBJ databases">
        <title>Genome-resolved meta-omics ties microbial dynamics to process performance in biotechnology for thiocyanate degradation.</title>
        <authorList>
            <person name="Kantor R.S."/>
            <person name="Huddy R.J."/>
            <person name="Iyer R."/>
            <person name="Thomas B.C."/>
            <person name="Brown C.T."/>
            <person name="Anantharaman K."/>
            <person name="Tringe S."/>
            <person name="Hettich R.L."/>
            <person name="Harrison S.T."/>
            <person name="Banfield J.F."/>
        </authorList>
    </citation>
    <scope>NUCLEOTIDE SEQUENCE [LARGE SCALE GENOMIC DNA]</scope>
    <source>
        <strain evidence="10">59-99</strain>
    </source>
</reference>
<keyword evidence="4 7" id="KW-0238">DNA-binding</keyword>
<dbReference type="GO" id="GO:0006355">
    <property type="term" value="P:regulation of DNA-templated transcription"/>
    <property type="evidence" value="ECO:0007669"/>
    <property type="project" value="InterPro"/>
</dbReference>
<keyword evidence="2" id="KW-0902">Two-component regulatory system</keyword>
<sequence>MRVLIIEDEPKVAAFLRKGFAELGWSVDLANDGKSGIASALAGTYDVIVLDLLLPLVHGLDVCKAIRSVRTTPILMLTALGTTEDKVKGLELGADDYVVKPFQFEELVARARVLTRRHGRSEPELFRVGDLVLDAERRLVSRAGTEIALTPREYALLLELIRQPGKTFTRAELAQRVWGISHDTGTNIIDVYIKYLRNKIDRPYERKLIHTVHGTGYIIRDDVP</sequence>
<evidence type="ECO:0000256" key="6">
    <source>
        <dbReference type="PROSITE-ProRule" id="PRU00169"/>
    </source>
</evidence>
<organism evidence="10 11">
    <name type="scientific">Candidatus Kapaibacterium thiocyanatum</name>
    <dbReference type="NCBI Taxonomy" id="1895771"/>
    <lineage>
        <taxon>Bacteria</taxon>
        <taxon>Pseudomonadati</taxon>
        <taxon>Candidatus Kapaibacteriota</taxon>
        <taxon>Candidatus Kapaibacteriia</taxon>
        <taxon>Candidatus Kapaibacteriales</taxon>
        <taxon>Candidatus Kapaibacteriaceae</taxon>
        <taxon>Candidatus Kapaibacterium</taxon>
    </lineage>
</organism>
<dbReference type="GO" id="GO:0032993">
    <property type="term" value="C:protein-DNA complex"/>
    <property type="evidence" value="ECO:0007669"/>
    <property type="project" value="TreeGrafter"/>
</dbReference>
<evidence type="ECO:0000256" key="4">
    <source>
        <dbReference type="ARBA" id="ARBA00023125"/>
    </source>
</evidence>
<feature type="domain" description="OmpR/PhoB-type" evidence="9">
    <location>
        <begin position="123"/>
        <end position="221"/>
    </location>
</feature>
<evidence type="ECO:0000313" key="11">
    <source>
        <dbReference type="Proteomes" id="UP000184233"/>
    </source>
</evidence>
<feature type="DNA-binding region" description="OmpR/PhoB-type" evidence="7">
    <location>
        <begin position="123"/>
        <end position="221"/>
    </location>
</feature>
<gene>
    <name evidence="10" type="ORF">BGO89_10910</name>
</gene>
<dbReference type="SUPFAM" id="SSF52172">
    <property type="entry name" value="CheY-like"/>
    <property type="match status" value="1"/>
</dbReference>
<dbReference type="InterPro" id="IPR011006">
    <property type="entry name" value="CheY-like_superfamily"/>
</dbReference>
<dbReference type="EMBL" id="MKVH01000024">
    <property type="protein sequence ID" value="OJX57016.1"/>
    <property type="molecule type" value="Genomic_DNA"/>
</dbReference>
<accession>A0A1M3KX44</accession>